<keyword evidence="12" id="KW-0325">Glycoprotein</keyword>
<evidence type="ECO:0000256" key="14">
    <source>
        <dbReference type="ARBA" id="ARBA00046331"/>
    </source>
</evidence>
<evidence type="ECO:0000259" key="19">
    <source>
        <dbReference type="Pfam" id="PF03522"/>
    </source>
</evidence>
<keyword evidence="10" id="KW-0406">Ion transport</keyword>
<evidence type="ECO:0000256" key="3">
    <source>
        <dbReference type="ARBA" id="ARBA00022475"/>
    </source>
</evidence>
<keyword evidence="4" id="KW-0633">Potassium transport</keyword>
<dbReference type="Pfam" id="PF13520">
    <property type="entry name" value="AA_permease_2"/>
    <property type="match status" value="1"/>
</dbReference>
<reference evidence="20" key="1">
    <citation type="submission" date="2025-08" db="UniProtKB">
        <authorList>
            <consortium name="Ensembl"/>
        </authorList>
    </citation>
    <scope>IDENTIFICATION</scope>
</reference>
<keyword evidence="9 17" id="KW-1133">Transmembrane helix</keyword>
<keyword evidence="5" id="KW-0597">Phosphoprotein</keyword>
<dbReference type="Proteomes" id="UP000694567">
    <property type="component" value="Unplaced"/>
</dbReference>
<keyword evidence="3" id="KW-1003">Cell membrane</keyword>
<dbReference type="AlphaFoldDB" id="A0A8C0E743"/>
<dbReference type="PANTHER" id="PTHR11827">
    <property type="entry name" value="SOLUTE CARRIER FAMILY 12, CATION COTRANSPORTERS"/>
    <property type="match status" value="1"/>
</dbReference>
<feature type="transmembrane region" description="Helical" evidence="17">
    <location>
        <begin position="95"/>
        <end position="128"/>
    </location>
</feature>
<evidence type="ECO:0000259" key="18">
    <source>
        <dbReference type="Pfam" id="PF00324"/>
    </source>
</evidence>
<evidence type="ECO:0000256" key="8">
    <source>
        <dbReference type="ARBA" id="ARBA00022958"/>
    </source>
</evidence>
<dbReference type="GO" id="GO:0007268">
    <property type="term" value="P:chemical synaptic transmission"/>
    <property type="evidence" value="ECO:0007669"/>
    <property type="project" value="TreeGrafter"/>
</dbReference>
<evidence type="ECO:0000256" key="11">
    <source>
        <dbReference type="ARBA" id="ARBA00023136"/>
    </source>
</evidence>
<dbReference type="GO" id="GO:0055064">
    <property type="term" value="P:chloride ion homeostasis"/>
    <property type="evidence" value="ECO:0007669"/>
    <property type="project" value="TreeGrafter"/>
</dbReference>
<comment type="catalytic activity">
    <reaction evidence="15">
        <text>K(+)(in) + chloride(in) = K(+)(out) + chloride(out)</text>
        <dbReference type="Rhea" id="RHEA:72427"/>
        <dbReference type="ChEBI" id="CHEBI:17996"/>
        <dbReference type="ChEBI" id="CHEBI:29103"/>
    </reaction>
</comment>
<organism evidence="20 21">
    <name type="scientific">Bubo bubo</name>
    <name type="common">Eurasian eagle-owl</name>
    <name type="synonym">Strix bubo</name>
    <dbReference type="NCBI Taxonomy" id="30461"/>
    <lineage>
        <taxon>Eukaryota</taxon>
        <taxon>Metazoa</taxon>
        <taxon>Chordata</taxon>
        <taxon>Craniata</taxon>
        <taxon>Vertebrata</taxon>
        <taxon>Euteleostomi</taxon>
        <taxon>Archelosauria</taxon>
        <taxon>Archosauria</taxon>
        <taxon>Dinosauria</taxon>
        <taxon>Saurischia</taxon>
        <taxon>Theropoda</taxon>
        <taxon>Coelurosauria</taxon>
        <taxon>Aves</taxon>
        <taxon>Neognathae</taxon>
        <taxon>Neoaves</taxon>
        <taxon>Telluraves</taxon>
        <taxon>Strigiformes</taxon>
        <taxon>Strigidae</taxon>
        <taxon>Bubo</taxon>
    </lineage>
</organism>
<dbReference type="GO" id="GO:1990573">
    <property type="term" value="P:potassium ion import across plasma membrane"/>
    <property type="evidence" value="ECO:0007669"/>
    <property type="project" value="TreeGrafter"/>
</dbReference>
<dbReference type="GO" id="GO:0005886">
    <property type="term" value="C:plasma membrane"/>
    <property type="evidence" value="ECO:0007669"/>
    <property type="project" value="UniProtKB-SubCell"/>
</dbReference>
<keyword evidence="2" id="KW-0813">Transport</keyword>
<dbReference type="GO" id="GO:0006884">
    <property type="term" value="P:cell volume homeostasis"/>
    <property type="evidence" value="ECO:0007669"/>
    <property type="project" value="TreeGrafter"/>
</dbReference>
<evidence type="ECO:0000256" key="16">
    <source>
        <dbReference type="SAM" id="MobiDB-lite"/>
    </source>
</evidence>
<dbReference type="Pfam" id="PF03522">
    <property type="entry name" value="SLC12"/>
    <property type="match status" value="1"/>
</dbReference>
<dbReference type="Pfam" id="PF00324">
    <property type="entry name" value="AA_permease"/>
    <property type="match status" value="1"/>
</dbReference>
<dbReference type="InterPro" id="IPR004841">
    <property type="entry name" value="AA-permease/SLC12A_dom"/>
</dbReference>
<accession>A0A8C0E743</accession>
<evidence type="ECO:0000256" key="6">
    <source>
        <dbReference type="ARBA" id="ARBA00022692"/>
    </source>
</evidence>
<evidence type="ECO:0000313" key="20">
    <source>
        <dbReference type="Ensembl" id="ENSBOBP00000000704.1"/>
    </source>
</evidence>
<dbReference type="Ensembl" id="ENSBOBT00000000717.1">
    <property type="protein sequence ID" value="ENSBOBP00000000704.1"/>
    <property type="gene ID" value="ENSBOBG00000000504.1"/>
</dbReference>
<evidence type="ECO:0000256" key="2">
    <source>
        <dbReference type="ARBA" id="ARBA00022448"/>
    </source>
</evidence>
<evidence type="ECO:0000256" key="1">
    <source>
        <dbReference type="ARBA" id="ARBA00004651"/>
    </source>
</evidence>
<dbReference type="InterPro" id="IPR002293">
    <property type="entry name" value="AA/rel_permease1"/>
</dbReference>
<evidence type="ECO:0000256" key="4">
    <source>
        <dbReference type="ARBA" id="ARBA00022538"/>
    </source>
</evidence>
<evidence type="ECO:0000256" key="5">
    <source>
        <dbReference type="ARBA" id="ARBA00022553"/>
    </source>
</evidence>
<dbReference type="InterPro" id="IPR004842">
    <property type="entry name" value="SLC12A_fam"/>
</dbReference>
<feature type="transmembrane region" description="Helical" evidence="17">
    <location>
        <begin position="149"/>
        <end position="168"/>
    </location>
</feature>
<evidence type="ECO:0000256" key="17">
    <source>
        <dbReference type="SAM" id="Phobius"/>
    </source>
</evidence>
<keyword evidence="8" id="KW-0630">Potassium</keyword>
<reference evidence="20" key="2">
    <citation type="submission" date="2025-09" db="UniProtKB">
        <authorList>
            <consortium name="Ensembl"/>
        </authorList>
    </citation>
    <scope>IDENTIFICATION</scope>
</reference>
<evidence type="ECO:0000256" key="12">
    <source>
        <dbReference type="ARBA" id="ARBA00023180"/>
    </source>
</evidence>
<evidence type="ECO:0000256" key="7">
    <source>
        <dbReference type="ARBA" id="ARBA00022847"/>
    </source>
</evidence>
<feature type="region of interest" description="Disordered" evidence="16">
    <location>
        <begin position="27"/>
        <end position="50"/>
    </location>
</feature>
<comment type="similarity">
    <text evidence="14">Belongs to the SLC12A transporter family. K/Cl co-transporter subfamily.</text>
</comment>
<proteinExistence type="inferred from homology"/>
<keyword evidence="13" id="KW-0868">Chloride</keyword>
<keyword evidence="6 17" id="KW-0812">Transmembrane</keyword>
<name>A0A8C0E743_BUBBB</name>
<dbReference type="PANTHER" id="PTHR11827:SF54">
    <property type="entry name" value="SOLUTE CARRIER FAMILY 12 MEMBER 5"/>
    <property type="match status" value="1"/>
</dbReference>
<evidence type="ECO:0000256" key="13">
    <source>
        <dbReference type="ARBA" id="ARBA00023214"/>
    </source>
</evidence>
<comment type="subcellular location">
    <subcellularLocation>
        <location evidence="1">Cell membrane</location>
        <topology evidence="1">Multi-pass membrane protein</topology>
    </subcellularLocation>
</comment>
<sequence>MAGSRGTEEMDTSPMVSSLLSGLANYTNLPQGSREHEEAENNDGAGSRAALAPSCPPGCLARPGVPQGSSWDPPLLSPAAGGSYYMISRSLGPEFGGAVGLCFYLGTTFAGAMYILGTIEILLAYIFPAMAIFKAEDASGEAAAMLNNMRVYGTCVLTCMATVVFVGVKYVNKFALVFLGCVILSILAIYAGVIKSAFDPPSFPICLLGNRTLSRHGFDLCTKMVVEGNETVGSKLWELFCTSRFLNATCDEYFTMNNVTEIEGIPGAASGLIQGGHGMGMEEQGRRSGAHTALSSRMESCTMVFADPWAVLAGPALGAPAVLGRCWGCGRAGWVFAVSSWWLRLWRAMLVPRRFGEAVNGNLVVGTLAWPSPWVIVIGSFFSTCGAGLQSLTGAPRLLQAISRDGIVPFLRVFGHGKANGEPTWALLLTACICEIGILIASLDEVPCPRLPPSLPHSQVWRKCKMRIFTVAQMDDNSIQMKKDLTTFLYHLRITAEVEVVEMHESDISAYTYEKTLVMEQRSQILKQMHLTKNEREREVSSAPATLEQGPARPVAFVAGVGPETSCARSVPTHAVAPRNQSNVRRMHTAVKLNEVIVKKSQDAKLVLLNMPGPPRNRKGDENYMEFLEVLTEHLDRVLLVRGGGREVITIYS</sequence>
<feature type="domain" description="SLC12A transporter C-terminal" evidence="19">
    <location>
        <begin position="455"/>
        <end position="653"/>
    </location>
</feature>
<keyword evidence="11 17" id="KW-0472">Membrane</keyword>
<dbReference type="GO" id="GO:0015379">
    <property type="term" value="F:potassium:chloride symporter activity"/>
    <property type="evidence" value="ECO:0007669"/>
    <property type="project" value="InterPro"/>
</dbReference>
<dbReference type="InterPro" id="IPR018491">
    <property type="entry name" value="SLC12_C"/>
</dbReference>
<keyword evidence="7" id="KW-0769">Symport</keyword>
<keyword evidence="21" id="KW-1185">Reference proteome</keyword>
<dbReference type="GO" id="GO:0055075">
    <property type="term" value="P:potassium ion homeostasis"/>
    <property type="evidence" value="ECO:0007669"/>
    <property type="project" value="TreeGrafter"/>
</dbReference>
<dbReference type="GO" id="GO:0045202">
    <property type="term" value="C:synapse"/>
    <property type="evidence" value="ECO:0007669"/>
    <property type="project" value="GOC"/>
</dbReference>
<feature type="domain" description="Amino acid permease/ SLC12A" evidence="18">
    <location>
        <begin position="78"/>
        <end position="194"/>
    </location>
</feature>
<dbReference type="Gene3D" id="1.20.1740.10">
    <property type="entry name" value="Amino acid/polyamine transporter I"/>
    <property type="match status" value="2"/>
</dbReference>
<protein>
    <submittedName>
        <fullName evidence="20">Solute carrier family 12 member 5</fullName>
    </submittedName>
</protein>
<evidence type="ECO:0000313" key="21">
    <source>
        <dbReference type="Proteomes" id="UP000694567"/>
    </source>
</evidence>
<evidence type="ECO:0000256" key="9">
    <source>
        <dbReference type="ARBA" id="ARBA00022989"/>
    </source>
</evidence>
<evidence type="ECO:0000256" key="10">
    <source>
        <dbReference type="ARBA" id="ARBA00023065"/>
    </source>
</evidence>
<dbReference type="PRINTS" id="PR01081">
    <property type="entry name" value="KCLTRNSPORT"/>
</dbReference>
<dbReference type="InterPro" id="IPR000076">
    <property type="entry name" value="KCL_cotranspt"/>
</dbReference>
<feature type="transmembrane region" description="Helical" evidence="17">
    <location>
        <begin position="174"/>
        <end position="193"/>
    </location>
</feature>
<evidence type="ECO:0000256" key="15">
    <source>
        <dbReference type="ARBA" id="ARBA00047825"/>
    </source>
</evidence>